<dbReference type="AlphaFoldDB" id="A0A0J6YEQ4"/>
<organism evidence="6 7">
    <name type="scientific">Coccidioides immitis RMSCC 2394</name>
    <dbReference type="NCBI Taxonomy" id="404692"/>
    <lineage>
        <taxon>Eukaryota</taxon>
        <taxon>Fungi</taxon>
        <taxon>Dikarya</taxon>
        <taxon>Ascomycota</taxon>
        <taxon>Pezizomycotina</taxon>
        <taxon>Eurotiomycetes</taxon>
        <taxon>Eurotiomycetidae</taxon>
        <taxon>Onygenales</taxon>
        <taxon>Onygenaceae</taxon>
        <taxon>Coccidioides</taxon>
    </lineage>
</organism>
<comment type="subcellular location">
    <subcellularLocation>
        <location evidence="1">Cytoplasm</location>
    </subcellularLocation>
</comment>
<feature type="compositionally biased region" description="Polar residues" evidence="5">
    <location>
        <begin position="27"/>
        <end position="45"/>
    </location>
</feature>
<evidence type="ECO:0000256" key="5">
    <source>
        <dbReference type="SAM" id="MobiDB-lite"/>
    </source>
</evidence>
<proteinExistence type="predicted"/>
<dbReference type="STRING" id="404692.A0A0J6YEQ4"/>
<dbReference type="GO" id="GO:0008312">
    <property type="term" value="F:7S RNA binding"/>
    <property type="evidence" value="ECO:0007669"/>
    <property type="project" value="InterPro"/>
</dbReference>
<dbReference type="PANTHER" id="PTHR17453:SF0">
    <property type="entry name" value="SIGNAL RECOGNITION PARTICLE 19 KDA PROTEIN"/>
    <property type="match status" value="1"/>
</dbReference>
<dbReference type="Gene3D" id="3.30.56.30">
    <property type="entry name" value="Signal recognition particle, SRP19-like subunit"/>
    <property type="match status" value="1"/>
</dbReference>
<dbReference type="InterPro" id="IPR002778">
    <property type="entry name" value="Signal_recog_particle_SRP19"/>
</dbReference>
<feature type="region of interest" description="Disordered" evidence="5">
    <location>
        <begin position="219"/>
        <end position="240"/>
    </location>
</feature>
<feature type="compositionally biased region" description="Acidic residues" evidence="5">
    <location>
        <begin position="9"/>
        <end position="21"/>
    </location>
</feature>
<keyword evidence="4" id="KW-0687">Ribonucleoprotein</keyword>
<dbReference type="GO" id="GO:0005786">
    <property type="term" value="C:signal recognition particle, endoplasmic reticulum targeting"/>
    <property type="evidence" value="ECO:0007669"/>
    <property type="project" value="UniProtKB-KW"/>
</dbReference>
<dbReference type="Proteomes" id="UP000054565">
    <property type="component" value="Unassembled WGS sequence"/>
</dbReference>
<keyword evidence="3" id="KW-0733">Signal recognition particle</keyword>
<sequence length="240" mass="26811">MSHARVEDVSDSDPDEMDPADFDPRNAAQSSLISPANVPMSSSTPQAPPQPRRDIPRHYQCVYPVYFDKARSRVEGRKVSRKLAVANPLARDILDAVQLLGLEAGFEPDKIHPKDWANPGRVRVHLKREDGQPVNEKVKNKHHLYIFIANYLQVNPTTEKSPYRLRIRGLPTPEKPLPPPSAPRGWKMGTILPFHSPAYSGGGVTDNPFKEAMMEMQAQQGIAPNGGEAKKKKEKKKTRA</sequence>
<evidence type="ECO:0000256" key="2">
    <source>
        <dbReference type="ARBA" id="ARBA00022490"/>
    </source>
</evidence>
<protein>
    <submittedName>
        <fullName evidence="6">Signal recognition particle SEC65 subunit</fullName>
    </submittedName>
</protein>
<feature type="region of interest" description="Disordered" evidence="5">
    <location>
        <begin position="1"/>
        <end position="55"/>
    </location>
</feature>
<name>A0A0J6YEQ4_COCIT</name>
<evidence type="ECO:0000256" key="3">
    <source>
        <dbReference type="ARBA" id="ARBA00023135"/>
    </source>
</evidence>
<evidence type="ECO:0000256" key="4">
    <source>
        <dbReference type="ARBA" id="ARBA00023274"/>
    </source>
</evidence>
<dbReference type="InterPro" id="IPR036521">
    <property type="entry name" value="SRP19-like_sf"/>
</dbReference>
<dbReference type="OrthoDB" id="2190947at2759"/>
<dbReference type="PANTHER" id="PTHR17453">
    <property type="entry name" value="SIGNAL RECOGNITION PARTICLE 19 KD PROTEIN"/>
    <property type="match status" value="1"/>
</dbReference>
<accession>A0A0J6YEQ4</accession>
<reference evidence="7" key="1">
    <citation type="journal article" date="2010" name="Genome Res.">
        <title>Population genomic sequencing of Coccidioides fungi reveals recent hybridization and transposon control.</title>
        <authorList>
            <person name="Neafsey D.E."/>
            <person name="Barker B.M."/>
            <person name="Sharpton T.J."/>
            <person name="Stajich J.E."/>
            <person name="Park D.J."/>
            <person name="Whiston E."/>
            <person name="Hung C.-Y."/>
            <person name="McMahan C."/>
            <person name="White J."/>
            <person name="Sykes S."/>
            <person name="Heiman D."/>
            <person name="Young S."/>
            <person name="Zeng Q."/>
            <person name="Abouelleil A."/>
            <person name="Aftuck L."/>
            <person name="Bessette D."/>
            <person name="Brown A."/>
            <person name="FitzGerald M."/>
            <person name="Lui A."/>
            <person name="Macdonald J.P."/>
            <person name="Priest M."/>
            <person name="Orbach M.J."/>
            <person name="Galgiani J.N."/>
            <person name="Kirkland T.N."/>
            <person name="Cole G.T."/>
            <person name="Birren B.W."/>
            <person name="Henn M.R."/>
            <person name="Taylor J.W."/>
            <person name="Rounsley S.D."/>
        </authorList>
    </citation>
    <scope>NUCLEOTIDE SEQUENCE [LARGE SCALE GENOMIC DNA]</scope>
    <source>
        <strain evidence="7">RMSCC 2394</strain>
    </source>
</reference>
<dbReference type="GO" id="GO:0006617">
    <property type="term" value="P:SRP-dependent cotranslational protein targeting to membrane, signal sequence recognition"/>
    <property type="evidence" value="ECO:0007669"/>
    <property type="project" value="TreeGrafter"/>
</dbReference>
<dbReference type="Pfam" id="PF01922">
    <property type="entry name" value="SRP19"/>
    <property type="match status" value="1"/>
</dbReference>
<evidence type="ECO:0000313" key="6">
    <source>
        <dbReference type="EMBL" id="KMP07136.1"/>
    </source>
</evidence>
<dbReference type="EMBL" id="DS028097">
    <property type="protein sequence ID" value="KMP07136.1"/>
    <property type="molecule type" value="Genomic_DNA"/>
</dbReference>
<evidence type="ECO:0000313" key="7">
    <source>
        <dbReference type="Proteomes" id="UP000054565"/>
    </source>
</evidence>
<dbReference type="FunFam" id="3.30.56.30:FF:000003">
    <property type="entry name" value="Signal recognition particle SEC65 subunit"/>
    <property type="match status" value="1"/>
</dbReference>
<gene>
    <name evidence="6" type="ORF">CIRG_06817</name>
</gene>
<dbReference type="SUPFAM" id="SSF69695">
    <property type="entry name" value="SRP19"/>
    <property type="match status" value="1"/>
</dbReference>
<keyword evidence="2" id="KW-0963">Cytoplasm</keyword>
<feature type="compositionally biased region" description="Basic residues" evidence="5">
    <location>
        <begin position="230"/>
        <end position="240"/>
    </location>
</feature>
<evidence type="ECO:0000256" key="1">
    <source>
        <dbReference type="ARBA" id="ARBA00004496"/>
    </source>
</evidence>